<gene>
    <name evidence="1" type="ORF">XELAEV_18034196mg</name>
</gene>
<evidence type="ECO:0000313" key="2">
    <source>
        <dbReference type="Proteomes" id="UP000694892"/>
    </source>
</evidence>
<evidence type="ECO:0000313" key="1">
    <source>
        <dbReference type="EMBL" id="OCT71218.1"/>
    </source>
</evidence>
<protein>
    <submittedName>
        <fullName evidence="1">Uncharacterized protein</fullName>
    </submittedName>
</protein>
<proteinExistence type="predicted"/>
<organism evidence="1 2">
    <name type="scientific">Xenopus laevis</name>
    <name type="common">African clawed frog</name>
    <dbReference type="NCBI Taxonomy" id="8355"/>
    <lineage>
        <taxon>Eukaryota</taxon>
        <taxon>Metazoa</taxon>
        <taxon>Chordata</taxon>
        <taxon>Craniata</taxon>
        <taxon>Vertebrata</taxon>
        <taxon>Euteleostomi</taxon>
        <taxon>Amphibia</taxon>
        <taxon>Batrachia</taxon>
        <taxon>Anura</taxon>
        <taxon>Pipoidea</taxon>
        <taxon>Pipidae</taxon>
        <taxon>Xenopodinae</taxon>
        <taxon>Xenopus</taxon>
        <taxon>Xenopus</taxon>
    </lineage>
</organism>
<name>A0A974CDN2_XENLA</name>
<accession>A0A974CDN2</accession>
<reference evidence="2" key="1">
    <citation type="journal article" date="2016" name="Nature">
        <title>Genome evolution in the allotetraploid frog Xenopus laevis.</title>
        <authorList>
            <person name="Session A.M."/>
            <person name="Uno Y."/>
            <person name="Kwon T."/>
            <person name="Chapman J.A."/>
            <person name="Toyoda A."/>
            <person name="Takahashi S."/>
            <person name="Fukui A."/>
            <person name="Hikosaka A."/>
            <person name="Suzuki A."/>
            <person name="Kondo M."/>
            <person name="van Heeringen S.J."/>
            <person name="Quigley I."/>
            <person name="Heinz S."/>
            <person name="Ogino H."/>
            <person name="Ochi H."/>
            <person name="Hellsten U."/>
            <person name="Lyons J.B."/>
            <person name="Simakov O."/>
            <person name="Putnam N."/>
            <person name="Stites J."/>
            <person name="Kuroki Y."/>
            <person name="Tanaka T."/>
            <person name="Michiue T."/>
            <person name="Watanabe M."/>
            <person name="Bogdanovic O."/>
            <person name="Lister R."/>
            <person name="Georgiou G."/>
            <person name="Paranjpe S.S."/>
            <person name="van Kruijsbergen I."/>
            <person name="Shu S."/>
            <person name="Carlson J."/>
            <person name="Kinoshita T."/>
            <person name="Ohta Y."/>
            <person name="Mawaribuchi S."/>
            <person name="Jenkins J."/>
            <person name="Grimwood J."/>
            <person name="Schmutz J."/>
            <person name="Mitros T."/>
            <person name="Mozaffari S.V."/>
            <person name="Suzuki Y."/>
            <person name="Haramoto Y."/>
            <person name="Yamamoto T.S."/>
            <person name="Takagi C."/>
            <person name="Heald R."/>
            <person name="Miller K."/>
            <person name="Haudenschild C."/>
            <person name="Kitzman J."/>
            <person name="Nakayama T."/>
            <person name="Izutsu Y."/>
            <person name="Robert J."/>
            <person name="Fortriede J."/>
            <person name="Burns K."/>
            <person name="Lotay V."/>
            <person name="Karimi K."/>
            <person name="Yasuoka Y."/>
            <person name="Dichmann D.S."/>
            <person name="Flajnik M.F."/>
            <person name="Houston D.W."/>
            <person name="Shendure J."/>
            <person name="DuPasquier L."/>
            <person name="Vize P.D."/>
            <person name="Zorn A.M."/>
            <person name="Ito M."/>
            <person name="Marcotte E.M."/>
            <person name="Wallingford J.B."/>
            <person name="Ito Y."/>
            <person name="Asashima M."/>
            <person name="Ueno N."/>
            <person name="Matsuda Y."/>
            <person name="Veenstra G.J."/>
            <person name="Fujiyama A."/>
            <person name="Harland R.M."/>
            <person name="Taira M."/>
            <person name="Rokhsar D.S."/>
        </authorList>
    </citation>
    <scope>NUCLEOTIDE SEQUENCE [LARGE SCALE GENOMIC DNA]</scope>
    <source>
        <strain evidence="2">J</strain>
    </source>
</reference>
<sequence length="75" mass="7677">MKVGGTGLNFSSDLPCGICQTFQMSSRSLCPTTIPVQSSGISAQPLVLSTPSAAQLPLYKQPPPNSSCPSPTAPV</sequence>
<dbReference type="EMBL" id="CM004478">
    <property type="protein sequence ID" value="OCT71218.1"/>
    <property type="molecule type" value="Genomic_DNA"/>
</dbReference>
<dbReference type="Proteomes" id="UP000694892">
    <property type="component" value="Chromosome 7L"/>
</dbReference>
<dbReference type="AlphaFoldDB" id="A0A974CDN2"/>